<feature type="region of interest" description="Disordered" evidence="4">
    <location>
        <begin position="582"/>
        <end position="615"/>
    </location>
</feature>
<evidence type="ECO:0000256" key="4">
    <source>
        <dbReference type="SAM" id="MobiDB-lite"/>
    </source>
</evidence>
<evidence type="ECO:0000256" key="3">
    <source>
        <dbReference type="ARBA" id="ARBA00022737"/>
    </source>
</evidence>
<dbReference type="InterPro" id="IPR027038">
    <property type="entry name" value="RanGap"/>
</dbReference>
<dbReference type="GO" id="GO:0005096">
    <property type="term" value="F:GTPase activator activity"/>
    <property type="evidence" value="ECO:0007669"/>
    <property type="project" value="UniProtKB-KW"/>
</dbReference>
<dbReference type="Proteomes" id="UP000765509">
    <property type="component" value="Unassembled WGS sequence"/>
</dbReference>
<evidence type="ECO:0000313" key="5">
    <source>
        <dbReference type="EMBL" id="MBW0514263.1"/>
    </source>
</evidence>
<feature type="region of interest" description="Disordered" evidence="4">
    <location>
        <begin position="660"/>
        <end position="707"/>
    </location>
</feature>
<feature type="region of interest" description="Disordered" evidence="4">
    <location>
        <begin position="483"/>
        <end position="515"/>
    </location>
</feature>
<dbReference type="GO" id="GO:0031267">
    <property type="term" value="F:small GTPase binding"/>
    <property type="evidence" value="ECO:0007669"/>
    <property type="project" value="TreeGrafter"/>
</dbReference>
<dbReference type="GO" id="GO:0048471">
    <property type="term" value="C:perinuclear region of cytoplasm"/>
    <property type="evidence" value="ECO:0007669"/>
    <property type="project" value="TreeGrafter"/>
</dbReference>
<feature type="compositionally biased region" description="Polar residues" evidence="4">
    <location>
        <begin position="484"/>
        <end position="515"/>
    </location>
</feature>
<dbReference type="OrthoDB" id="120976at2759"/>
<dbReference type="PANTHER" id="PTHR24113:SF12">
    <property type="entry name" value="RAN GTPASE-ACTIVATING PROTEIN 1"/>
    <property type="match status" value="1"/>
</dbReference>
<proteinExistence type="predicted"/>
<organism evidence="5 6">
    <name type="scientific">Austropuccinia psidii MF-1</name>
    <dbReference type="NCBI Taxonomy" id="1389203"/>
    <lineage>
        <taxon>Eukaryota</taxon>
        <taxon>Fungi</taxon>
        <taxon>Dikarya</taxon>
        <taxon>Basidiomycota</taxon>
        <taxon>Pucciniomycotina</taxon>
        <taxon>Pucciniomycetes</taxon>
        <taxon>Pucciniales</taxon>
        <taxon>Sphaerophragmiaceae</taxon>
        <taxon>Austropuccinia</taxon>
    </lineage>
</organism>
<evidence type="ECO:0000256" key="2">
    <source>
        <dbReference type="ARBA" id="ARBA00022614"/>
    </source>
</evidence>
<feature type="compositionally biased region" description="Polar residues" evidence="4">
    <location>
        <begin position="93"/>
        <end position="105"/>
    </location>
</feature>
<feature type="region of interest" description="Disordered" evidence="4">
    <location>
        <begin position="347"/>
        <end position="372"/>
    </location>
</feature>
<sequence length="707" mass="78401">MIRDWPTHTGSAASNDGFAARLNVPFDQDSNQDIIDKAQFKISNKLEISNSVTARQNDFLSQSQLQSSTTPSLLISEPLENQLSIEKDHDESSTNSKSSKQLETKNPLTDLIQEEIKKANEQRFKLKSKIDQLPTIGQLLTLDVKSNELKSQDVFYLSQVLKKNRTLKVLNLAENKIDALGLVYLADALRYNTSLETLDLSRNPCCGPNLEGLLALRMTCTINASLKRVFLSKTELNSQGSIAIAEFLPEMNNLIHLDLTENYGIDIAGVMALAVSVKMNTSLRCLDINIPPNDPDFSCLSQDILQSCVRNTELAQQQVEQRGAQMTIYQPMLKSTVVKALADQQQQSNPEFIQSPSPKPKSSKPLTRSTSSVSSTEIINKILASAAETCDVLKDLIREDERRKIRTLTSDRKLVMAIECSELVKELLDQIKASQVQIQEALESFGSNAELKARALSIMSQLTEVLEYSDMVYKEPCLKGLSSPKAQSSSIFNDPSKLSISLPTTTKPSHQSDLTSQDNNLALENQSNPLENDCLKIKDPPDEIGLLNKNQSNNSALSLIIQTRPSKELGLNDKDDSIIDLEESNQDSSDESDSTKTINNSPKSPVESHSRSLTIEEGEVFRKGSVLGTAVLNENEDDEIPGEILKESILVTEVQRIRKRGEIKIDDDSEDENNSIEKDLNQSDSSDDDDNEDMIQAFVNNSNDSES</sequence>
<dbReference type="PANTHER" id="PTHR24113">
    <property type="entry name" value="RAN GTPASE-ACTIVATING PROTEIN 1"/>
    <property type="match status" value="1"/>
</dbReference>
<feature type="compositionally biased region" description="Acidic residues" evidence="4">
    <location>
        <begin position="582"/>
        <end position="592"/>
    </location>
</feature>
<dbReference type="InterPro" id="IPR001611">
    <property type="entry name" value="Leu-rich_rpt"/>
</dbReference>
<protein>
    <submittedName>
        <fullName evidence="5">Uncharacterized protein</fullName>
    </submittedName>
</protein>
<dbReference type="SUPFAM" id="SSF52047">
    <property type="entry name" value="RNI-like"/>
    <property type="match status" value="1"/>
</dbReference>
<reference evidence="5" key="1">
    <citation type="submission" date="2021-03" db="EMBL/GenBank/DDBJ databases">
        <title>Draft genome sequence of rust myrtle Austropuccinia psidii MF-1, a brazilian biotype.</title>
        <authorList>
            <person name="Quecine M.C."/>
            <person name="Pachon D.M.R."/>
            <person name="Bonatelli M.L."/>
            <person name="Correr F.H."/>
            <person name="Franceschini L.M."/>
            <person name="Leite T.F."/>
            <person name="Margarido G.R.A."/>
            <person name="Almeida C.A."/>
            <person name="Ferrarezi J.A."/>
            <person name="Labate C.A."/>
        </authorList>
    </citation>
    <scope>NUCLEOTIDE SEQUENCE</scope>
    <source>
        <strain evidence="5">MF-1</strain>
    </source>
</reference>
<evidence type="ECO:0000256" key="1">
    <source>
        <dbReference type="ARBA" id="ARBA00022468"/>
    </source>
</evidence>
<accession>A0A9Q3E5E4</accession>
<dbReference type="Gene3D" id="3.80.10.10">
    <property type="entry name" value="Ribonuclease Inhibitor"/>
    <property type="match status" value="2"/>
</dbReference>
<evidence type="ECO:0000313" key="6">
    <source>
        <dbReference type="Proteomes" id="UP000765509"/>
    </source>
</evidence>
<feature type="compositionally biased region" description="Low complexity" evidence="4">
    <location>
        <begin position="363"/>
        <end position="372"/>
    </location>
</feature>
<dbReference type="InterPro" id="IPR032675">
    <property type="entry name" value="LRR_dom_sf"/>
</dbReference>
<gene>
    <name evidence="5" type="ORF">O181_053978</name>
</gene>
<dbReference type="GO" id="GO:0005829">
    <property type="term" value="C:cytosol"/>
    <property type="evidence" value="ECO:0007669"/>
    <property type="project" value="TreeGrafter"/>
</dbReference>
<name>A0A9Q3E5E4_9BASI</name>
<feature type="region of interest" description="Disordered" evidence="4">
    <location>
        <begin position="86"/>
        <end position="105"/>
    </location>
</feature>
<dbReference type="GO" id="GO:0006913">
    <property type="term" value="P:nucleocytoplasmic transport"/>
    <property type="evidence" value="ECO:0007669"/>
    <property type="project" value="TreeGrafter"/>
</dbReference>
<comment type="caution">
    <text evidence="5">The sequence shown here is derived from an EMBL/GenBank/DDBJ whole genome shotgun (WGS) entry which is preliminary data.</text>
</comment>
<keyword evidence="1" id="KW-0343">GTPase activation</keyword>
<keyword evidence="2" id="KW-0433">Leucine-rich repeat</keyword>
<dbReference type="EMBL" id="AVOT02023910">
    <property type="protein sequence ID" value="MBW0514263.1"/>
    <property type="molecule type" value="Genomic_DNA"/>
</dbReference>
<keyword evidence="3" id="KW-0677">Repeat</keyword>
<dbReference type="GO" id="GO:0005634">
    <property type="term" value="C:nucleus"/>
    <property type="evidence" value="ECO:0007669"/>
    <property type="project" value="TreeGrafter"/>
</dbReference>
<dbReference type="AlphaFoldDB" id="A0A9Q3E5E4"/>
<keyword evidence="6" id="KW-1185">Reference proteome</keyword>
<dbReference type="SMART" id="SM00368">
    <property type="entry name" value="LRR_RI"/>
    <property type="match status" value="3"/>
</dbReference>
<feature type="compositionally biased region" description="Polar residues" evidence="4">
    <location>
        <begin position="698"/>
        <end position="707"/>
    </location>
</feature>
<dbReference type="Pfam" id="PF13516">
    <property type="entry name" value="LRR_6"/>
    <property type="match status" value="2"/>
</dbReference>